<sequence>MFCADFCDFSLFLKMLSILLVVLFSKREAIWYIRDKEISLTVSDLLHNERDRMIFLFWEREKTDYSKRVW</sequence>
<accession>W7CEV0</accession>
<evidence type="ECO:0000313" key="1">
    <source>
        <dbReference type="EMBL" id="EUJ31298.1"/>
    </source>
</evidence>
<keyword evidence="2" id="KW-1185">Reference proteome</keyword>
<gene>
    <name evidence="1" type="ORF">PCORN_05743</name>
</gene>
<evidence type="ECO:0000313" key="2">
    <source>
        <dbReference type="Proteomes" id="UP000019254"/>
    </source>
</evidence>
<dbReference type="Proteomes" id="UP000019254">
    <property type="component" value="Unassembled WGS sequence"/>
</dbReference>
<reference evidence="1 2" key="1">
    <citation type="journal article" date="2014" name="Int. J. Syst. Evol. Microbiol.">
        <title>Listeria floridensis sp. nov., Listeria aquatica sp. nov., Listeria cornellensis sp. nov., Listeria riparia sp. nov. and Listeria grandensis sp. nov., from agricultural and natural environments.</title>
        <authorList>
            <person name="den Bakker H.C."/>
            <person name="Warchocki S."/>
            <person name="Wright E.M."/>
            <person name="Allred A.F."/>
            <person name="Ahlstrom C."/>
            <person name="Manuel C.S."/>
            <person name="Stasiewicz M.J."/>
            <person name="Burrell A."/>
            <person name="Roof S."/>
            <person name="Strawn L."/>
            <person name="Fortes E.D."/>
            <person name="Nightingale K.K."/>
            <person name="Kephart D."/>
            <person name="Wiedmann M."/>
        </authorList>
    </citation>
    <scope>NUCLEOTIDE SEQUENCE [LARGE SCALE GENOMIC DNA]</scope>
    <source>
        <strain evidence="2">FSL F6-969</strain>
    </source>
</reference>
<dbReference type="STRING" id="1265820.PCORN_05743"/>
<dbReference type="AlphaFoldDB" id="W7CEV0"/>
<name>W7CEV0_9LIST</name>
<protein>
    <submittedName>
        <fullName evidence="1">Uncharacterized protein</fullName>
    </submittedName>
</protein>
<organism evidence="1 2">
    <name type="scientific">Listeria cornellensis FSL F6-0969</name>
    <dbReference type="NCBI Taxonomy" id="1265820"/>
    <lineage>
        <taxon>Bacteria</taxon>
        <taxon>Bacillati</taxon>
        <taxon>Bacillota</taxon>
        <taxon>Bacilli</taxon>
        <taxon>Bacillales</taxon>
        <taxon>Listeriaceae</taxon>
        <taxon>Listeria</taxon>
    </lineage>
</organism>
<dbReference type="EMBL" id="AODE01000012">
    <property type="protein sequence ID" value="EUJ31298.1"/>
    <property type="molecule type" value="Genomic_DNA"/>
</dbReference>
<comment type="caution">
    <text evidence="1">The sequence shown here is derived from an EMBL/GenBank/DDBJ whole genome shotgun (WGS) entry which is preliminary data.</text>
</comment>
<proteinExistence type="predicted"/>